<dbReference type="CDD" id="cd21538">
    <property type="entry name" value="SPOC_TFIIS"/>
    <property type="match status" value="1"/>
</dbReference>
<feature type="compositionally biased region" description="Pro residues" evidence="5">
    <location>
        <begin position="782"/>
        <end position="798"/>
    </location>
</feature>
<dbReference type="GO" id="GO:0005634">
    <property type="term" value="C:nucleus"/>
    <property type="evidence" value="ECO:0007669"/>
    <property type="project" value="TreeGrafter"/>
</dbReference>
<feature type="compositionally biased region" description="Polar residues" evidence="5">
    <location>
        <begin position="352"/>
        <end position="373"/>
    </location>
</feature>
<dbReference type="OrthoDB" id="436852at2759"/>
<feature type="region of interest" description="Disordered" evidence="5">
    <location>
        <begin position="91"/>
        <end position="164"/>
    </location>
</feature>
<evidence type="ECO:0000313" key="7">
    <source>
        <dbReference type="EMBL" id="KAG0149965.1"/>
    </source>
</evidence>
<dbReference type="GO" id="GO:0031564">
    <property type="term" value="P:transcription antitermination"/>
    <property type="evidence" value="ECO:0007669"/>
    <property type="project" value="TreeGrafter"/>
</dbReference>
<dbReference type="Gene3D" id="1.10.472.30">
    <property type="entry name" value="Transcription elongation factor S-II, central domain"/>
    <property type="match status" value="1"/>
</dbReference>
<gene>
    <name evidence="7" type="ORF">CROQUDRAFT_262072</name>
</gene>
<name>A0A9P6TFP9_9BASI</name>
<feature type="domain" description="TFIIS central" evidence="6">
    <location>
        <begin position="167"/>
        <end position="302"/>
    </location>
</feature>
<feature type="compositionally biased region" description="Basic and acidic residues" evidence="5">
    <location>
        <begin position="1019"/>
        <end position="1029"/>
    </location>
</feature>
<keyword evidence="2" id="KW-0863">Zinc-finger</keyword>
<dbReference type="Pfam" id="PF07500">
    <property type="entry name" value="TFIIS_M"/>
    <property type="match status" value="1"/>
</dbReference>
<evidence type="ECO:0000256" key="5">
    <source>
        <dbReference type="SAM" id="MobiDB-lite"/>
    </source>
</evidence>
<feature type="region of interest" description="Disordered" evidence="5">
    <location>
        <begin position="319"/>
        <end position="375"/>
    </location>
</feature>
<feature type="region of interest" description="Disordered" evidence="5">
    <location>
        <begin position="975"/>
        <end position="1106"/>
    </location>
</feature>
<evidence type="ECO:0000313" key="8">
    <source>
        <dbReference type="Proteomes" id="UP000886653"/>
    </source>
</evidence>
<evidence type="ECO:0000256" key="3">
    <source>
        <dbReference type="ARBA" id="ARBA00022833"/>
    </source>
</evidence>
<keyword evidence="4" id="KW-0539">Nucleus</keyword>
<dbReference type="Pfam" id="PF07744">
    <property type="entry name" value="SPOC"/>
    <property type="match status" value="1"/>
</dbReference>
<dbReference type="PANTHER" id="PTHR11477">
    <property type="entry name" value="TRANSCRIPTION FACTOR S-II ZINC FINGER DOMAIN-CONTAINING PROTEIN"/>
    <property type="match status" value="1"/>
</dbReference>
<reference evidence="7" key="1">
    <citation type="submission" date="2013-11" db="EMBL/GenBank/DDBJ databases">
        <title>Genome sequence of the fusiform rust pathogen reveals effectors for host alternation and coevolution with pine.</title>
        <authorList>
            <consortium name="DOE Joint Genome Institute"/>
            <person name="Smith K."/>
            <person name="Pendleton A."/>
            <person name="Kubisiak T."/>
            <person name="Anderson C."/>
            <person name="Salamov A."/>
            <person name="Aerts A."/>
            <person name="Riley R."/>
            <person name="Clum A."/>
            <person name="Lindquist E."/>
            <person name="Ence D."/>
            <person name="Campbell M."/>
            <person name="Kronenberg Z."/>
            <person name="Feau N."/>
            <person name="Dhillon B."/>
            <person name="Hamelin R."/>
            <person name="Burleigh J."/>
            <person name="Smith J."/>
            <person name="Yandell M."/>
            <person name="Nelson C."/>
            <person name="Grigoriev I."/>
            <person name="Davis J."/>
        </authorList>
    </citation>
    <scope>NUCLEOTIDE SEQUENCE</scope>
    <source>
        <strain evidence="7">G11</strain>
    </source>
</reference>
<dbReference type="SMART" id="SM00510">
    <property type="entry name" value="TFS2M"/>
    <property type="match status" value="1"/>
</dbReference>
<dbReference type="GO" id="GO:0006362">
    <property type="term" value="P:transcription elongation by RNA polymerase I"/>
    <property type="evidence" value="ECO:0007669"/>
    <property type="project" value="TreeGrafter"/>
</dbReference>
<dbReference type="PANTHER" id="PTHR11477:SF0">
    <property type="entry name" value="IP08861P-RELATED"/>
    <property type="match status" value="1"/>
</dbReference>
<evidence type="ECO:0000256" key="2">
    <source>
        <dbReference type="ARBA" id="ARBA00022771"/>
    </source>
</evidence>
<organism evidence="7 8">
    <name type="scientific">Cronartium quercuum f. sp. fusiforme G11</name>
    <dbReference type="NCBI Taxonomy" id="708437"/>
    <lineage>
        <taxon>Eukaryota</taxon>
        <taxon>Fungi</taxon>
        <taxon>Dikarya</taxon>
        <taxon>Basidiomycota</taxon>
        <taxon>Pucciniomycotina</taxon>
        <taxon>Pucciniomycetes</taxon>
        <taxon>Pucciniales</taxon>
        <taxon>Coleosporiaceae</taxon>
        <taxon>Cronartium</taxon>
    </lineage>
</organism>
<feature type="region of interest" description="Disordered" evidence="5">
    <location>
        <begin position="439"/>
        <end position="470"/>
    </location>
</feature>
<evidence type="ECO:0000256" key="1">
    <source>
        <dbReference type="ARBA" id="ARBA00022723"/>
    </source>
</evidence>
<dbReference type="InterPro" id="IPR003618">
    <property type="entry name" value="TFIIS_cen_dom"/>
</dbReference>
<dbReference type="InterPro" id="IPR036575">
    <property type="entry name" value="TFIIS_cen_dom_sf"/>
</dbReference>
<accession>A0A9P6TFP9</accession>
<dbReference type="GO" id="GO:0008270">
    <property type="term" value="F:zinc ion binding"/>
    <property type="evidence" value="ECO:0007669"/>
    <property type="project" value="UniProtKB-KW"/>
</dbReference>
<feature type="compositionally biased region" description="Basic and acidic residues" evidence="5">
    <location>
        <begin position="1086"/>
        <end position="1096"/>
    </location>
</feature>
<proteinExistence type="predicted"/>
<dbReference type="AlphaFoldDB" id="A0A9P6TFP9"/>
<dbReference type="GO" id="GO:0000977">
    <property type="term" value="F:RNA polymerase II transcription regulatory region sequence-specific DNA binding"/>
    <property type="evidence" value="ECO:0007669"/>
    <property type="project" value="TreeGrafter"/>
</dbReference>
<keyword evidence="3" id="KW-0862">Zinc</keyword>
<evidence type="ECO:0000256" key="4">
    <source>
        <dbReference type="ARBA" id="ARBA00023242"/>
    </source>
</evidence>
<feature type="region of interest" description="Disordered" evidence="5">
    <location>
        <begin position="833"/>
        <end position="857"/>
    </location>
</feature>
<dbReference type="PROSITE" id="PS51321">
    <property type="entry name" value="TFIIS_CENTRAL"/>
    <property type="match status" value="1"/>
</dbReference>
<dbReference type="GO" id="GO:0006368">
    <property type="term" value="P:transcription elongation by RNA polymerase II"/>
    <property type="evidence" value="ECO:0007669"/>
    <property type="project" value="TreeGrafter"/>
</dbReference>
<dbReference type="SUPFAM" id="SSF46942">
    <property type="entry name" value="Elongation factor TFIIS domain 2"/>
    <property type="match status" value="1"/>
</dbReference>
<feature type="compositionally biased region" description="Polar residues" evidence="5">
    <location>
        <begin position="36"/>
        <end position="47"/>
    </location>
</feature>
<feature type="compositionally biased region" description="Low complexity" evidence="5">
    <location>
        <begin position="146"/>
        <end position="160"/>
    </location>
</feature>
<feature type="compositionally biased region" description="Gly residues" evidence="5">
    <location>
        <begin position="1071"/>
        <end position="1083"/>
    </location>
</feature>
<dbReference type="InterPro" id="IPR012921">
    <property type="entry name" value="SPOC_C"/>
</dbReference>
<feature type="region of interest" description="Disordered" evidence="5">
    <location>
        <begin position="759"/>
        <end position="801"/>
    </location>
</feature>
<feature type="compositionally biased region" description="Acidic residues" evidence="5">
    <location>
        <begin position="103"/>
        <end position="117"/>
    </location>
</feature>
<feature type="region of interest" description="Disordered" evidence="5">
    <location>
        <begin position="26"/>
        <end position="48"/>
    </location>
</feature>
<feature type="compositionally biased region" description="Pro residues" evidence="5">
    <location>
        <begin position="764"/>
        <end position="775"/>
    </location>
</feature>
<comment type="caution">
    <text evidence="7">The sequence shown here is derived from an EMBL/GenBank/DDBJ whole genome shotgun (WGS) entry which is preliminary data.</text>
</comment>
<dbReference type="GO" id="GO:0001139">
    <property type="term" value="F:RNA polymerase II complex recruiting activity"/>
    <property type="evidence" value="ECO:0007669"/>
    <property type="project" value="TreeGrafter"/>
</dbReference>
<dbReference type="GO" id="GO:0031440">
    <property type="term" value="P:regulation of mRNA 3'-end processing"/>
    <property type="evidence" value="ECO:0007669"/>
    <property type="project" value="TreeGrafter"/>
</dbReference>
<dbReference type="Proteomes" id="UP000886653">
    <property type="component" value="Unassembled WGS sequence"/>
</dbReference>
<sequence>MVLVAESTCTVVETPECEEIVEDVEHEQEVDATPDESVSNPSTQIIPTNEPDAELLVPVAPPSGDPTLVTFPNEPHQDIVTASYSPAPVKISRRKHRRAEGLTSDEDDSDDDEDFTGEEVKRPNRKKRRTPTTSDHRRPSHLRLASVTPSPQTPDTPSTPNMSIDKTRTACIEQFFKLFEPPFFARLGEQEGDVETKKKQSETEATRFAESVESELFESFGELDHKNVKAPRKQYMTKFRSLFFNLKHNPIFLNSLSTAEISPQSIVHMSNQDLQTPEQKAISEQIRQRALHDSVRNVISAPTTKMTHKGEQAIESLDPLESQDAGISGPQLGNSLSRQRSETGGPDPFARSRSSPHPTLDAGQSMTPSTDSRPLSVDQAQLVLVDESKAELQAQLAHDEPSPHPSALEMNDSFGSLNAFDLERVFAAMSSVPSSAIISLDKPSRAGPQSGDKMPDSQNDDADLPSEDNMDLAATPEYEPEINQSTESKEGHLPDDYDPFVVVHGGDADLDAILHGDQSTTPPHTPPTAPLQLVAEAPVPVSLPVLSVPEAVTPKTDTSVWKGNVMTADAGGFAACAIQVGGRPLCTSRGTWDRLFPTETLTVVGRLPVKDSTNYLVQSHFAASRELIVLDLAPNLDGPPDLPSPDRVMHHQQNLIDFFTKKGRHAVVAVHDRAKHVLRDIYLVPLLKQEPLPEFVELLDDVSIKESTPRPKDMILAVLVLQKGALPTAWKPPVASSTRDPQLMSAPAQVPQALLALQSQLQPQSPPHAISPPPKTSNTSVVPPPCRPITSLPYPPSQPSSAPFPTNIAASLPILQSLSTALSAAPQLPFNFFPQNPSPPVPASTTNATSSQGMGPPPGFVPYVAPASTKPSPQTPVSSVAPPSNLVDLSKVDVNALSALLSNPQVFRPPPNPAPRLVPHSLPQHPHNPMAGSSRLNTYSAAFPQSFSIDRSGNLPLIRPAGLPPTPQMPAPWPTRHDAGEHDHRNFNAWGGGPRAQEPAWVSEHVQHTPNEQGGWGPNRERSQSRESFTDPSAAAYRRRIAGGGSIPPNAGKRSAGPQEFVAPPRDSGWAGRGRGKIGGGGNRSVSDHHFQREEDQYSAPIWMGR</sequence>
<feature type="compositionally biased region" description="Acidic residues" evidence="5">
    <location>
        <begin position="458"/>
        <end position="470"/>
    </location>
</feature>
<keyword evidence="1" id="KW-0479">Metal-binding</keyword>
<keyword evidence="8" id="KW-1185">Reference proteome</keyword>
<protein>
    <recommendedName>
        <fullName evidence="6">TFIIS central domain-containing protein</fullName>
    </recommendedName>
</protein>
<dbReference type="EMBL" id="MU167223">
    <property type="protein sequence ID" value="KAG0149965.1"/>
    <property type="molecule type" value="Genomic_DNA"/>
</dbReference>
<evidence type="ECO:0000259" key="6">
    <source>
        <dbReference type="PROSITE" id="PS51321"/>
    </source>
</evidence>
<feature type="compositionally biased region" description="Basic and acidic residues" evidence="5">
    <location>
        <begin position="975"/>
        <end position="986"/>
    </location>
</feature>